<proteinExistence type="predicted"/>
<feature type="transmembrane region" description="Helical" evidence="1">
    <location>
        <begin position="75"/>
        <end position="94"/>
    </location>
</feature>
<protein>
    <submittedName>
        <fullName evidence="2">Uncharacterized protein</fullName>
    </submittedName>
</protein>
<feature type="transmembrane region" description="Helical" evidence="1">
    <location>
        <begin position="12"/>
        <end position="32"/>
    </location>
</feature>
<keyword evidence="1" id="KW-0812">Transmembrane</keyword>
<reference evidence="2 3" key="1">
    <citation type="submission" date="2014-07" db="EMBL/GenBank/DDBJ databases">
        <title>Draft Genome Sequences of Environmental Pseudomonas syringae strains.</title>
        <authorList>
            <person name="Baltrus D.A."/>
            <person name="Berge O."/>
            <person name="Morris C."/>
        </authorList>
    </citation>
    <scope>NUCLEOTIDE SEQUENCE [LARGE SCALE GENOMIC DNA]</scope>
    <source>
        <strain evidence="2 3">CEB003</strain>
    </source>
</reference>
<sequence>MAMPYRSIFHTVLVKLMLYMLVWPTILLHAFFTLPALIVALYLPLCVIGWWGLFSLLSLNALFAGKMEVAGRSTWLGLIAASILAIAFTANWAMKFGLDHFYWFALQVACIPTGAYWTWLAWRGFRF</sequence>
<keyword evidence="1" id="KW-0472">Membrane</keyword>
<dbReference type="Proteomes" id="UP000028643">
    <property type="component" value="Unassembled WGS sequence"/>
</dbReference>
<dbReference type="PATRIC" id="fig|317.174.peg.1674"/>
<feature type="transmembrane region" description="Helical" evidence="1">
    <location>
        <begin position="100"/>
        <end position="122"/>
    </location>
</feature>
<feature type="transmembrane region" description="Helical" evidence="1">
    <location>
        <begin position="38"/>
        <end position="63"/>
    </location>
</feature>
<evidence type="ECO:0000313" key="3">
    <source>
        <dbReference type="Proteomes" id="UP000028643"/>
    </source>
</evidence>
<evidence type="ECO:0000313" key="2">
    <source>
        <dbReference type="EMBL" id="KFE52408.1"/>
    </source>
</evidence>
<keyword evidence="1" id="KW-1133">Transmembrane helix</keyword>
<comment type="caution">
    <text evidence="2">The sequence shown here is derived from an EMBL/GenBank/DDBJ whole genome shotgun (WGS) entry which is preliminary data.</text>
</comment>
<name>A0A085VAE5_PSESX</name>
<dbReference type="AlphaFoldDB" id="A0A085VAE5"/>
<gene>
    <name evidence="2" type="ORF">IV02_08200</name>
</gene>
<organism evidence="2 3">
    <name type="scientific">Pseudomonas syringae</name>
    <dbReference type="NCBI Taxonomy" id="317"/>
    <lineage>
        <taxon>Bacteria</taxon>
        <taxon>Pseudomonadati</taxon>
        <taxon>Pseudomonadota</taxon>
        <taxon>Gammaproteobacteria</taxon>
        <taxon>Pseudomonadales</taxon>
        <taxon>Pseudomonadaceae</taxon>
        <taxon>Pseudomonas</taxon>
    </lineage>
</organism>
<evidence type="ECO:0000256" key="1">
    <source>
        <dbReference type="SAM" id="Phobius"/>
    </source>
</evidence>
<dbReference type="RefSeq" id="WP_047573632.1">
    <property type="nucleotide sequence ID" value="NZ_JPQT01000097.1"/>
</dbReference>
<accession>A0A085VAE5</accession>
<dbReference type="EMBL" id="JPQT01000097">
    <property type="protein sequence ID" value="KFE52408.1"/>
    <property type="molecule type" value="Genomic_DNA"/>
</dbReference>